<dbReference type="InterPro" id="IPR036046">
    <property type="entry name" value="Acylphosphatase-like_dom_sf"/>
</dbReference>
<dbReference type="Gene3D" id="3.30.70.100">
    <property type="match status" value="1"/>
</dbReference>
<dbReference type="EMBL" id="JAFMPY010000005">
    <property type="protein sequence ID" value="MBO0903195.1"/>
    <property type="molecule type" value="Genomic_DNA"/>
</dbReference>
<keyword evidence="3" id="KW-1185">Reference proteome</keyword>
<dbReference type="InterPro" id="IPR007024">
    <property type="entry name" value="BLUF_domain"/>
</dbReference>
<sequence>MTSTPTPAPSVQRVLYRSKAKRIGGAPLAPRDVAAIVDTSVRNNRSCGLSGILLKVDDTFIQLVEGEQRAIEATFERICVDERHSDLVLIDMITAETRLFPEWSMAHVGSDADPMRLQVNRDLKEISFTVETHPEAALKQMRALLR</sequence>
<dbReference type="Pfam" id="PF04940">
    <property type="entry name" value="BLUF"/>
    <property type="match status" value="1"/>
</dbReference>
<accession>A0ABS3J0I9</accession>
<dbReference type="RefSeq" id="WP_207349846.1">
    <property type="nucleotide sequence ID" value="NZ_JAFMPY010000005.1"/>
</dbReference>
<reference evidence="2 3" key="1">
    <citation type="submission" date="2021-03" db="EMBL/GenBank/DDBJ databases">
        <title>Whole genome sequence of Jiella sp. MQZ13P-4.</title>
        <authorList>
            <person name="Tuo L."/>
        </authorList>
    </citation>
    <scope>NUCLEOTIDE SEQUENCE [LARGE SCALE GENOMIC DNA]</scope>
    <source>
        <strain evidence="2 3">MQZ13P-4</strain>
    </source>
</reference>
<name>A0ABS3J0I9_9HYPH</name>
<protein>
    <submittedName>
        <fullName evidence="2">BLUF domain-containing protein</fullName>
    </submittedName>
</protein>
<proteinExistence type="predicted"/>
<comment type="caution">
    <text evidence="2">The sequence shown here is derived from an EMBL/GenBank/DDBJ whole genome shotgun (WGS) entry which is preliminary data.</text>
</comment>
<organism evidence="2 3">
    <name type="scientific">Jiella sonneratiae</name>
    <dbReference type="NCBI Taxonomy" id="2816856"/>
    <lineage>
        <taxon>Bacteria</taxon>
        <taxon>Pseudomonadati</taxon>
        <taxon>Pseudomonadota</taxon>
        <taxon>Alphaproteobacteria</taxon>
        <taxon>Hyphomicrobiales</taxon>
        <taxon>Aurantimonadaceae</taxon>
        <taxon>Jiella</taxon>
    </lineage>
</organism>
<feature type="domain" description="BLUF" evidence="1">
    <location>
        <begin position="11"/>
        <end position="106"/>
    </location>
</feature>
<evidence type="ECO:0000313" key="3">
    <source>
        <dbReference type="Proteomes" id="UP000664288"/>
    </source>
</evidence>
<gene>
    <name evidence="2" type="ORF">J1C47_06040</name>
</gene>
<dbReference type="Proteomes" id="UP000664288">
    <property type="component" value="Unassembled WGS sequence"/>
</dbReference>
<dbReference type="SUPFAM" id="SSF54975">
    <property type="entry name" value="Acylphosphatase/BLUF domain-like"/>
    <property type="match status" value="1"/>
</dbReference>
<evidence type="ECO:0000259" key="1">
    <source>
        <dbReference type="PROSITE" id="PS50925"/>
    </source>
</evidence>
<dbReference type="PROSITE" id="PS50925">
    <property type="entry name" value="BLUF"/>
    <property type="match status" value="1"/>
</dbReference>
<dbReference type="SMART" id="SM01034">
    <property type="entry name" value="BLUF"/>
    <property type="match status" value="1"/>
</dbReference>
<evidence type="ECO:0000313" key="2">
    <source>
        <dbReference type="EMBL" id="MBO0903195.1"/>
    </source>
</evidence>